<keyword evidence="2" id="KW-1185">Reference proteome</keyword>
<dbReference type="Pfam" id="PF05954">
    <property type="entry name" value="Phage_GPD"/>
    <property type="match status" value="1"/>
</dbReference>
<dbReference type="RefSeq" id="WP_147080072.1">
    <property type="nucleotide sequence ID" value="NZ_BJZT01000032.1"/>
</dbReference>
<name>A0A512ISE5_9HYPH</name>
<dbReference type="SUPFAM" id="SSF69279">
    <property type="entry name" value="Phage tail proteins"/>
    <property type="match status" value="1"/>
</dbReference>
<dbReference type="OrthoDB" id="4070623at2"/>
<dbReference type="Proteomes" id="UP000321258">
    <property type="component" value="Unassembled WGS sequence"/>
</dbReference>
<comment type="caution">
    <text evidence="1">The sequence shown here is derived from an EMBL/GenBank/DDBJ whole genome shotgun (WGS) entry which is preliminary data.</text>
</comment>
<accession>A0A512ISE5</accession>
<gene>
    <name evidence="1" type="ORF">MHA02_30150</name>
</gene>
<evidence type="ECO:0000313" key="1">
    <source>
        <dbReference type="EMBL" id="GEP00628.1"/>
    </source>
</evidence>
<reference evidence="1 2" key="1">
    <citation type="submission" date="2019-07" db="EMBL/GenBank/DDBJ databases">
        <title>Whole genome shotgun sequence of Methylobacterium haplocladii NBRC 107714.</title>
        <authorList>
            <person name="Hosoyama A."/>
            <person name="Uohara A."/>
            <person name="Ohji S."/>
            <person name="Ichikawa N."/>
        </authorList>
    </citation>
    <scope>NUCLEOTIDE SEQUENCE [LARGE SCALE GENOMIC DNA]</scope>
    <source>
        <strain evidence="1 2">NBRC 107714</strain>
    </source>
</reference>
<protein>
    <submittedName>
        <fullName evidence="1">Uncharacterized protein</fullName>
    </submittedName>
</protein>
<proteinExistence type="predicted"/>
<dbReference type="AlphaFoldDB" id="A0A512ISE5"/>
<evidence type="ECO:0000313" key="2">
    <source>
        <dbReference type="Proteomes" id="UP000321258"/>
    </source>
</evidence>
<dbReference type="EMBL" id="BJZT01000032">
    <property type="protein sequence ID" value="GEP00628.1"/>
    <property type="molecule type" value="Genomic_DNA"/>
</dbReference>
<organism evidence="1 2">
    <name type="scientific">Methylobacterium haplocladii</name>
    <dbReference type="NCBI Taxonomy" id="1176176"/>
    <lineage>
        <taxon>Bacteria</taxon>
        <taxon>Pseudomonadati</taxon>
        <taxon>Pseudomonadota</taxon>
        <taxon>Alphaproteobacteria</taxon>
        <taxon>Hyphomicrobiales</taxon>
        <taxon>Methylobacteriaceae</taxon>
        <taxon>Methylobacterium</taxon>
    </lineage>
</organism>
<sequence>MSDRRPRGYILAGGVPVECISIEVHLGREAKSDTFHATLAMSGLPPGRDTAYWCDTPEIEIKVVVGIDGADFSAPIFEGTVTAVAPKWLERRIDVNGHDKTKKLIDKKSNESFKNKKSGDIASEIAKRSGLKLDVDSDTLKAGRQYDIDHVHTTNGYTDWDVINYLAEAEGLVPFVKGDTLHLRSDSEDDLPILQVVYEEPTPESFARGDFITLSGQRNLDLAQKATVKVKSHDHRTGKSIEAKKTLAAATGVGKDGDGITYEYRAPGLKQNRADRIAEKRLKRATKQERQISLNVPGDPGITARMKLDLSGTGCSFDQRYDIESVEHRINDDEGYRCPITAKAASKDRKMS</sequence>